<dbReference type="GO" id="GO:0003676">
    <property type="term" value="F:nucleic acid binding"/>
    <property type="evidence" value="ECO:0007669"/>
    <property type="project" value="InterPro"/>
</dbReference>
<sequence>MKVIGLLWAWRHARNKANTGEQMLSVEEVMYRAHSMSVDSLIDKQDSLVKPTKVKSQWCPPKYDFLNINFDSAFFQDRKSGAWGFVIRDHEGSALLAGVGKLSKIHDALCAEAQACLAAIIAAADQGMMQIQLESDSMVLVKAIKSDEYDHSLGGVLFIEAKFLISTQFASVEVDYVPRSCNSCVHELARMGMSLGPG</sequence>
<dbReference type="GO" id="GO:0004523">
    <property type="term" value="F:RNA-DNA hybrid ribonuclease activity"/>
    <property type="evidence" value="ECO:0007669"/>
    <property type="project" value="InterPro"/>
</dbReference>
<dbReference type="OrthoDB" id="695987at2759"/>
<dbReference type="EMBL" id="JACEFO010001467">
    <property type="protein sequence ID" value="KAF8736178.1"/>
    <property type="molecule type" value="Genomic_DNA"/>
</dbReference>
<dbReference type="InterPro" id="IPR002156">
    <property type="entry name" value="RNaseH_domain"/>
</dbReference>
<proteinExistence type="predicted"/>
<evidence type="ECO:0000259" key="1">
    <source>
        <dbReference type="Pfam" id="PF13456"/>
    </source>
</evidence>
<accession>A0A835FCA3</accession>
<dbReference type="Gene3D" id="3.30.420.10">
    <property type="entry name" value="Ribonuclease H-like superfamily/Ribonuclease H"/>
    <property type="match status" value="1"/>
</dbReference>
<protein>
    <recommendedName>
        <fullName evidence="1">RNase H type-1 domain-containing protein</fullName>
    </recommendedName>
</protein>
<dbReference type="SUPFAM" id="SSF53098">
    <property type="entry name" value="Ribonuclease H-like"/>
    <property type="match status" value="1"/>
</dbReference>
<name>A0A835FCA3_9POAL</name>
<reference evidence="2" key="1">
    <citation type="submission" date="2020-07" db="EMBL/GenBank/DDBJ databases">
        <title>Genome sequence and genetic diversity analysis of an under-domesticated orphan crop, white fonio (Digitaria exilis).</title>
        <authorList>
            <person name="Bennetzen J.L."/>
            <person name="Chen S."/>
            <person name="Ma X."/>
            <person name="Wang X."/>
            <person name="Yssel A.E.J."/>
            <person name="Chaluvadi S.R."/>
            <person name="Johnson M."/>
            <person name="Gangashetty P."/>
            <person name="Hamidou F."/>
            <person name="Sanogo M.D."/>
            <person name="Zwaenepoel A."/>
            <person name="Wallace J."/>
            <person name="Van De Peer Y."/>
            <person name="Van Deynze A."/>
        </authorList>
    </citation>
    <scope>NUCLEOTIDE SEQUENCE</scope>
    <source>
        <tissue evidence="2">Leaves</tissue>
    </source>
</reference>
<comment type="caution">
    <text evidence="2">The sequence shown here is derived from an EMBL/GenBank/DDBJ whole genome shotgun (WGS) entry which is preliminary data.</text>
</comment>
<dbReference type="PANTHER" id="PTHR47074">
    <property type="entry name" value="BNAC02G40300D PROTEIN"/>
    <property type="match status" value="1"/>
</dbReference>
<dbReference type="Pfam" id="PF13456">
    <property type="entry name" value="RVT_3"/>
    <property type="match status" value="1"/>
</dbReference>
<dbReference type="PANTHER" id="PTHR47074:SF70">
    <property type="entry name" value="OS07G0513450 PROTEIN"/>
    <property type="match status" value="1"/>
</dbReference>
<dbReference type="InterPro" id="IPR012337">
    <property type="entry name" value="RNaseH-like_sf"/>
</dbReference>
<gene>
    <name evidence="2" type="ORF">HU200_014375</name>
</gene>
<evidence type="ECO:0000313" key="3">
    <source>
        <dbReference type="Proteomes" id="UP000636709"/>
    </source>
</evidence>
<evidence type="ECO:0000313" key="2">
    <source>
        <dbReference type="EMBL" id="KAF8736178.1"/>
    </source>
</evidence>
<dbReference type="InterPro" id="IPR052929">
    <property type="entry name" value="RNase_H-like_EbsB-rel"/>
</dbReference>
<dbReference type="Proteomes" id="UP000636709">
    <property type="component" value="Unassembled WGS sequence"/>
</dbReference>
<feature type="domain" description="RNase H type-1" evidence="1">
    <location>
        <begin position="69"/>
        <end position="191"/>
    </location>
</feature>
<dbReference type="InterPro" id="IPR044730">
    <property type="entry name" value="RNase_H-like_dom_plant"/>
</dbReference>
<organism evidence="2 3">
    <name type="scientific">Digitaria exilis</name>
    <dbReference type="NCBI Taxonomy" id="1010633"/>
    <lineage>
        <taxon>Eukaryota</taxon>
        <taxon>Viridiplantae</taxon>
        <taxon>Streptophyta</taxon>
        <taxon>Embryophyta</taxon>
        <taxon>Tracheophyta</taxon>
        <taxon>Spermatophyta</taxon>
        <taxon>Magnoliopsida</taxon>
        <taxon>Liliopsida</taxon>
        <taxon>Poales</taxon>
        <taxon>Poaceae</taxon>
        <taxon>PACMAD clade</taxon>
        <taxon>Panicoideae</taxon>
        <taxon>Panicodae</taxon>
        <taxon>Paniceae</taxon>
        <taxon>Anthephorinae</taxon>
        <taxon>Digitaria</taxon>
    </lineage>
</organism>
<dbReference type="CDD" id="cd06222">
    <property type="entry name" value="RNase_H_like"/>
    <property type="match status" value="1"/>
</dbReference>
<dbReference type="AlphaFoldDB" id="A0A835FCA3"/>
<dbReference type="InterPro" id="IPR036397">
    <property type="entry name" value="RNaseH_sf"/>
</dbReference>
<keyword evidence="3" id="KW-1185">Reference proteome</keyword>